<name>A0ABM8W1T4_GIGMA</name>
<comment type="caution">
    <text evidence="1">The sequence shown here is derived from an EMBL/GenBank/DDBJ whole genome shotgun (WGS) entry which is preliminary data.</text>
</comment>
<protein>
    <submittedName>
        <fullName evidence="1">17384_t:CDS:1</fullName>
    </submittedName>
</protein>
<dbReference type="Proteomes" id="UP000789901">
    <property type="component" value="Unassembled WGS sequence"/>
</dbReference>
<keyword evidence="2" id="KW-1185">Reference proteome</keyword>
<organism evidence="1 2">
    <name type="scientific">Gigaspora margarita</name>
    <dbReference type="NCBI Taxonomy" id="4874"/>
    <lineage>
        <taxon>Eukaryota</taxon>
        <taxon>Fungi</taxon>
        <taxon>Fungi incertae sedis</taxon>
        <taxon>Mucoromycota</taxon>
        <taxon>Glomeromycotina</taxon>
        <taxon>Glomeromycetes</taxon>
        <taxon>Diversisporales</taxon>
        <taxon>Gigasporaceae</taxon>
        <taxon>Gigaspora</taxon>
    </lineage>
</organism>
<evidence type="ECO:0000313" key="1">
    <source>
        <dbReference type="EMBL" id="CAG8503100.1"/>
    </source>
</evidence>
<gene>
    <name evidence="1" type="ORF">GMARGA_LOCUS2300</name>
</gene>
<accession>A0ABM8W1T4</accession>
<reference evidence="1 2" key="1">
    <citation type="submission" date="2021-06" db="EMBL/GenBank/DDBJ databases">
        <authorList>
            <person name="Kallberg Y."/>
            <person name="Tangrot J."/>
            <person name="Rosling A."/>
        </authorList>
    </citation>
    <scope>NUCLEOTIDE SEQUENCE [LARGE SCALE GENOMIC DNA]</scope>
    <source>
        <strain evidence="1 2">120-4 pot B 10/14</strain>
    </source>
</reference>
<evidence type="ECO:0000313" key="2">
    <source>
        <dbReference type="Proteomes" id="UP000789901"/>
    </source>
</evidence>
<sequence>MVKLDSFIKESFRHSTDLVINTLEKHQMIFNQSGIITSYINGEIIHSPTTKLIWFLEMVNVHIPVDFFAINEIKICLHNLILRYNIKTESCKLEPNKIICSYVLPPNSGLVFENRV</sequence>
<dbReference type="EMBL" id="CAJVQB010000706">
    <property type="protein sequence ID" value="CAG8503100.1"/>
    <property type="molecule type" value="Genomic_DNA"/>
</dbReference>
<proteinExistence type="predicted"/>